<proteinExistence type="predicted"/>
<evidence type="ECO:0000313" key="5">
    <source>
        <dbReference type="Proteomes" id="UP001150062"/>
    </source>
</evidence>
<dbReference type="Proteomes" id="UP001150062">
    <property type="component" value="Unassembled WGS sequence"/>
</dbReference>
<dbReference type="PANTHER" id="PTHR31414">
    <property type="entry name" value="TRANSMEMBRANE PROTEIN DDB_G0292058"/>
    <property type="match status" value="1"/>
</dbReference>
<dbReference type="PANTHER" id="PTHR31414:SF18">
    <property type="entry name" value="TRANSMEMBRANE PROTEIN-RELATED"/>
    <property type="match status" value="1"/>
</dbReference>
<name>A0ABQ8YHV7_9EUKA</name>
<feature type="signal peptide" evidence="3">
    <location>
        <begin position="1"/>
        <end position="18"/>
    </location>
</feature>
<reference evidence="4" key="1">
    <citation type="submission" date="2022-08" db="EMBL/GenBank/DDBJ databases">
        <title>Novel sulfate-reducing endosymbionts in the free-living metamonad Anaeramoeba.</title>
        <authorList>
            <person name="Jerlstrom-Hultqvist J."/>
            <person name="Cepicka I."/>
            <person name="Gallot-Lavallee L."/>
            <person name="Salas-Leiva D."/>
            <person name="Curtis B.A."/>
            <person name="Zahonova K."/>
            <person name="Pipaliya S."/>
            <person name="Dacks J."/>
            <person name="Roger A.J."/>
        </authorList>
    </citation>
    <scope>NUCLEOTIDE SEQUENCE</scope>
    <source>
        <strain evidence="4">Schooner1</strain>
    </source>
</reference>
<evidence type="ECO:0000256" key="1">
    <source>
        <dbReference type="SAM" id="MobiDB-lite"/>
    </source>
</evidence>
<keyword evidence="2 4" id="KW-0812">Transmembrane</keyword>
<keyword evidence="3" id="KW-0732">Signal</keyword>
<feature type="chain" id="PRO_5046064942" evidence="3">
    <location>
        <begin position="19"/>
        <end position="607"/>
    </location>
</feature>
<feature type="compositionally biased region" description="Basic and acidic residues" evidence="1">
    <location>
        <begin position="597"/>
        <end position="607"/>
    </location>
</feature>
<feature type="transmembrane region" description="Helical" evidence="2">
    <location>
        <begin position="66"/>
        <end position="92"/>
    </location>
</feature>
<evidence type="ECO:0000256" key="2">
    <source>
        <dbReference type="SAM" id="Phobius"/>
    </source>
</evidence>
<keyword evidence="2" id="KW-0472">Membrane</keyword>
<dbReference type="InterPro" id="IPR040283">
    <property type="entry name" value="DDB_G0292058-like"/>
</dbReference>
<organism evidence="4 5">
    <name type="scientific">Anaeramoeba flamelloides</name>
    <dbReference type="NCBI Taxonomy" id="1746091"/>
    <lineage>
        <taxon>Eukaryota</taxon>
        <taxon>Metamonada</taxon>
        <taxon>Anaeramoebidae</taxon>
        <taxon>Anaeramoeba</taxon>
    </lineage>
</organism>
<feature type="transmembrane region" description="Helical" evidence="2">
    <location>
        <begin position="211"/>
        <end position="234"/>
    </location>
</feature>
<evidence type="ECO:0000313" key="4">
    <source>
        <dbReference type="EMBL" id="KAJ6244166.1"/>
    </source>
</evidence>
<evidence type="ECO:0000256" key="3">
    <source>
        <dbReference type="SAM" id="SignalP"/>
    </source>
</evidence>
<protein>
    <submittedName>
        <fullName evidence="4">Transmembrane protein</fullName>
    </submittedName>
</protein>
<feature type="transmembrane region" description="Helical" evidence="2">
    <location>
        <begin position="113"/>
        <end position="138"/>
    </location>
</feature>
<feature type="transmembrane region" description="Helical" evidence="2">
    <location>
        <begin position="475"/>
        <end position="495"/>
    </location>
</feature>
<keyword evidence="5" id="KW-1185">Reference proteome</keyword>
<feature type="compositionally biased region" description="Polar residues" evidence="1">
    <location>
        <begin position="576"/>
        <end position="590"/>
    </location>
</feature>
<feature type="transmembrane region" description="Helical" evidence="2">
    <location>
        <begin position="246"/>
        <end position="268"/>
    </location>
</feature>
<dbReference type="EMBL" id="JAOAOG010000166">
    <property type="protein sequence ID" value="KAJ6244166.1"/>
    <property type="molecule type" value="Genomic_DNA"/>
</dbReference>
<gene>
    <name evidence="4" type="ORF">M0813_21430</name>
</gene>
<sequence length="607" mass="69438">MNFYNSVLLLLFIVLINCKSSTEDETSWVHSWKRYRFNGEKVSSRFCAFDGEDCHWDDYAQSLARIGCYFICFSVVCIIAFIIYSLVVPFCCCQCAAKYNKNRLRNKIRNKPTILWCNLLIMVVLIPIILLSTFFAIYGSYHITTGVNDLSESILDTADSIKKTVQEVNDGLKTIDQTLNFDQALKAASDIKKETKVSKRYFEIFDQYRKYSVIGGFCLILFFILSSFVIANALKKGRHARRMSIFLFFLLSIIWIITCSHIIVLIGVSDICFEIEHKEENEKSLDSLLNCNKSKDFDEFIKPCNEYMNLYETQGCDIIDEICTRKSELTNSNLQCELDPSDSCTNDPDNNPSQSLFTYWLHEEVPDFTHGCYDPDNPYAEQTCGENSQEDCTTNYIWSSDKCMHLLSLNVCQDHCNDTTLKQDSGMYESELTSYNKVNSLKDSSEKLTNCSFIHQAWDKVEKNLCIKTFNGFEIMIISATIFSIFIFFICLIYIHNVNRFSYEAKGYLVPDEMDSQEESTEDSDNDVKKRLEKNVANQNGEKEKLLKSNSETVSDTYSGSGSGSGSSSDIDPESLSKSNESMSDNNSLNPKFKGIQKKDLADYNDK</sequence>
<accession>A0ABQ8YHV7</accession>
<feature type="region of interest" description="Disordered" evidence="1">
    <location>
        <begin position="534"/>
        <end position="607"/>
    </location>
</feature>
<comment type="caution">
    <text evidence="4">The sequence shown here is derived from an EMBL/GenBank/DDBJ whole genome shotgun (WGS) entry which is preliminary data.</text>
</comment>
<feature type="compositionally biased region" description="Polar residues" evidence="1">
    <location>
        <begin position="548"/>
        <end position="558"/>
    </location>
</feature>
<keyword evidence="2" id="KW-1133">Transmembrane helix</keyword>